<dbReference type="eggNOG" id="ENOG502QV8B">
    <property type="taxonomic scope" value="Eukaryota"/>
</dbReference>
<feature type="compositionally biased region" description="Basic and acidic residues" evidence="1">
    <location>
        <begin position="83"/>
        <end position="98"/>
    </location>
</feature>
<gene>
    <name evidence="2" type="ORF">AMTR_s00156p00043680</name>
</gene>
<proteinExistence type="predicted"/>
<dbReference type="Gramene" id="ERN08299">
    <property type="protein sequence ID" value="ERN08299"/>
    <property type="gene ID" value="AMTR_s00156p00043680"/>
</dbReference>
<evidence type="ECO:0000256" key="1">
    <source>
        <dbReference type="SAM" id="MobiDB-lite"/>
    </source>
</evidence>
<dbReference type="EMBL" id="KI393527">
    <property type="protein sequence ID" value="ERN08299.1"/>
    <property type="molecule type" value="Genomic_DNA"/>
</dbReference>
<accession>W1PKN0</accession>
<dbReference type="PANTHER" id="PTHR34112:SF13">
    <property type="entry name" value="OS04G0448200 PROTEIN"/>
    <property type="match status" value="1"/>
</dbReference>
<dbReference type="HOGENOM" id="CLU_033112_0_0_1"/>
<sequence length="372" mass="39927">MERNEPALVPEWLKGSTGGGSGSGGATHHSSLSSLSDEASGTISTRSRSSGIGVGDHDNPRFPNFMDRTSVLHGRRSSSSNSVHDKDISTYSRLEEFAIKQSRQLIPMTPSMPKTLVLSPSEKPKPKVTSGATKVGQLPTSSPLLNSSLRGPTIRPDPQKPSQPGKLLVLKPSREKNGISSIPKESTSPSNPITRIANAPLTVIPAAPRNPKAASTDDKRPTSQAQNRSDFFNSLRKKTSSNLTPRPASMEKSDRENPITTVERTDEEARDCLAPEKDRAALPANGDAHEDCAGLGEESVKNQASNSVSIIVGSEEEEAAFLRSLGWEENAGEEALTEEEINAFYKEHMKLRPSTSLRRGACQLGSSAIKNA</sequence>
<dbReference type="Proteomes" id="UP000017836">
    <property type="component" value="Unassembled WGS sequence"/>
</dbReference>
<evidence type="ECO:0000313" key="2">
    <source>
        <dbReference type="EMBL" id="ERN08299.1"/>
    </source>
</evidence>
<feature type="compositionally biased region" description="Low complexity" evidence="1">
    <location>
        <begin position="138"/>
        <end position="149"/>
    </location>
</feature>
<feature type="compositionally biased region" description="Gly residues" evidence="1">
    <location>
        <begin position="16"/>
        <end position="25"/>
    </location>
</feature>
<dbReference type="OMA" id="LPIDMSC"/>
<name>W1PKN0_AMBTC</name>
<feature type="compositionally biased region" description="Low complexity" evidence="1">
    <location>
        <begin position="26"/>
        <end position="51"/>
    </location>
</feature>
<feature type="compositionally biased region" description="Basic and acidic residues" evidence="1">
    <location>
        <begin position="270"/>
        <end position="280"/>
    </location>
</feature>
<protein>
    <submittedName>
        <fullName evidence="2">Uncharacterized protein</fullName>
    </submittedName>
</protein>
<evidence type="ECO:0000313" key="3">
    <source>
        <dbReference type="Proteomes" id="UP000017836"/>
    </source>
</evidence>
<dbReference type="PANTHER" id="PTHR34112">
    <property type="entry name" value="C-JUN-AMINO-TERMINAL KINASE-INTERACTING PROTEIN"/>
    <property type="match status" value="1"/>
</dbReference>
<organism evidence="2 3">
    <name type="scientific">Amborella trichopoda</name>
    <dbReference type="NCBI Taxonomy" id="13333"/>
    <lineage>
        <taxon>Eukaryota</taxon>
        <taxon>Viridiplantae</taxon>
        <taxon>Streptophyta</taxon>
        <taxon>Embryophyta</taxon>
        <taxon>Tracheophyta</taxon>
        <taxon>Spermatophyta</taxon>
        <taxon>Magnoliopsida</taxon>
        <taxon>Amborellales</taxon>
        <taxon>Amborellaceae</taxon>
        <taxon>Amborella</taxon>
    </lineage>
</organism>
<reference evidence="3" key="1">
    <citation type="journal article" date="2013" name="Science">
        <title>The Amborella genome and the evolution of flowering plants.</title>
        <authorList>
            <consortium name="Amborella Genome Project"/>
        </authorList>
    </citation>
    <scope>NUCLEOTIDE SEQUENCE [LARGE SCALE GENOMIC DNA]</scope>
</reference>
<feature type="compositionally biased region" description="Polar residues" evidence="1">
    <location>
        <begin position="178"/>
        <end position="193"/>
    </location>
</feature>
<keyword evidence="3" id="KW-1185">Reference proteome</keyword>
<feature type="region of interest" description="Disordered" evidence="1">
    <location>
        <begin position="1"/>
        <end position="300"/>
    </location>
</feature>
<feature type="compositionally biased region" description="Polar residues" evidence="1">
    <location>
        <begin position="222"/>
        <end position="232"/>
    </location>
</feature>
<dbReference type="AlphaFoldDB" id="W1PKN0"/>